<feature type="domain" description="Cytochrome b5 heme-binding" evidence="3">
    <location>
        <begin position="52"/>
        <end position="145"/>
    </location>
</feature>
<accession>A0A061J4C0</accession>
<comment type="similarity">
    <text evidence="1">Belongs to the cytochrome b5 family. MAPR subfamily.</text>
</comment>
<evidence type="ECO:0000256" key="1">
    <source>
        <dbReference type="ARBA" id="ARBA00038357"/>
    </source>
</evidence>
<keyword evidence="2" id="KW-0472">Membrane</keyword>
<dbReference type="Proteomes" id="UP000031737">
    <property type="component" value="Unassembled WGS sequence"/>
</dbReference>
<comment type="caution">
    <text evidence="4">The sequence shown here is derived from an EMBL/GenBank/DDBJ whole genome shotgun (WGS) entry which is preliminary data.</text>
</comment>
<dbReference type="SUPFAM" id="SSF55856">
    <property type="entry name" value="Cytochrome b5-like heme/steroid binding domain"/>
    <property type="match status" value="1"/>
</dbReference>
<evidence type="ECO:0000259" key="3">
    <source>
        <dbReference type="SMART" id="SM01117"/>
    </source>
</evidence>
<dbReference type="AlphaFoldDB" id="A0A061J4C0"/>
<dbReference type="InterPro" id="IPR036400">
    <property type="entry name" value="Cyt_B5-like_heme/steroid_sf"/>
</dbReference>
<dbReference type="PANTHER" id="PTHR10281:SF104">
    <property type="entry name" value="CYTOCHROME B5 HEME-BINDING DOMAIN-CONTAINING PROTEIN"/>
    <property type="match status" value="1"/>
</dbReference>
<gene>
    <name evidence="4" type="ORF">TRSC58_02562</name>
</gene>
<organism evidence="4 5">
    <name type="scientific">Trypanosoma rangeli SC58</name>
    <dbReference type="NCBI Taxonomy" id="429131"/>
    <lineage>
        <taxon>Eukaryota</taxon>
        <taxon>Discoba</taxon>
        <taxon>Euglenozoa</taxon>
        <taxon>Kinetoplastea</taxon>
        <taxon>Metakinetoplastina</taxon>
        <taxon>Trypanosomatida</taxon>
        <taxon>Trypanosomatidae</taxon>
        <taxon>Trypanosoma</taxon>
        <taxon>Herpetosoma</taxon>
    </lineage>
</organism>
<dbReference type="PANTHER" id="PTHR10281">
    <property type="entry name" value="MEMBRANE-ASSOCIATED PROGESTERONE RECEPTOR COMPONENT-RELATED"/>
    <property type="match status" value="1"/>
</dbReference>
<proteinExistence type="inferred from homology"/>
<keyword evidence="2" id="KW-1133">Transmembrane helix</keyword>
<keyword evidence="2" id="KW-0812">Transmembrane</keyword>
<dbReference type="Gene3D" id="3.10.120.10">
    <property type="entry name" value="Cytochrome b5-like heme/steroid binding domain"/>
    <property type="match status" value="1"/>
</dbReference>
<dbReference type="InterPro" id="IPR001199">
    <property type="entry name" value="Cyt_B5-like_heme/steroid-bd"/>
</dbReference>
<evidence type="ECO:0000313" key="4">
    <source>
        <dbReference type="EMBL" id="ESL09714.1"/>
    </source>
</evidence>
<reference evidence="4 5" key="1">
    <citation type="submission" date="2013-07" db="EMBL/GenBank/DDBJ databases">
        <authorList>
            <person name="Stoco P.H."/>
            <person name="Wagner G."/>
            <person name="Gerber A."/>
            <person name="Zaha A."/>
            <person name="Thompson C."/>
            <person name="Bartholomeu D.C."/>
            <person name="Luckemeyer D.D."/>
            <person name="Bahia D."/>
            <person name="Loreto E."/>
            <person name="Prestes E.B."/>
            <person name="Lima F.M."/>
            <person name="Rodrigues-Luiz G."/>
            <person name="Vallejo G.A."/>
            <person name="Filho J.F."/>
            <person name="Monteiro K.M."/>
            <person name="Tyler K.M."/>
            <person name="de Almeida L.G."/>
            <person name="Ortiz M.F."/>
            <person name="Siervo M.A."/>
            <person name="de Moraes M.H."/>
            <person name="Cunha O.L."/>
            <person name="Mendonca-Neto R."/>
            <person name="Silva R."/>
            <person name="Teixeira S.M."/>
            <person name="Murta S.M."/>
            <person name="Sincero T.C."/>
            <person name="Mendes T.A."/>
            <person name="Urmenyi T.P."/>
            <person name="Silva V.G."/>
            <person name="da Rocha W.D."/>
            <person name="Andersson B."/>
            <person name="Romanha A.J."/>
            <person name="Steindel M."/>
            <person name="de Vasconcelos A.T."/>
            <person name="Grisard E.C."/>
        </authorList>
    </citation>
    <scope>NUCLEOTIDE SEQUENCE [LARGE SCALE GENOMIC DNA]</scope>
    <source>
        <strain evidence="4 5">SC58</strain>
    </source>
</reference>
<dbReference type="GO" id="GO:0016020">
    <property type="term" value="C:membrane"/>
    <property type="evidence" value="ECO:0007669"/>
    <property type="project" value="TreeGrafter"/>
</dbReference>
<protein>
    <recommendedName>
        <fullName evidence="3">Cytochrome b5 heme-binding domain-containing protein</fullName>
    </recommendedName>
</protein>
<dbReference type="OrthoDB" id="547796at2759"/>
<evidence type="ECO:0000313" key="5">
    <source>
        <dbReference type="Proteomes" id="UP000031737"/>
    </source>
</evidence>
<dbReference type="SMART" id="SM01117">
    <property type="entry name" value="Cyt-b5"/>
    <property type="match status" value="1"/>
</dbReference>
<dbReference type="VEuPathDB" id="TriTrypDB:TRSC58_02562"/>
<dbReference type="GO" id="GO:0005783">
    <property type="term" value="C:endoplasmic reticulum"/>
    <property type="evidence" value="ECO:0007669"/>
    <property type="project" value="TreeGrafter"/>
</dbReference>
<sequence>MGPGLQTEFTFFHLLLSFVVGTMALIFFRLFLRTRQHLVELAPKSVFIPRGYTLEELSEYDGVKKPLAFVSVRGVIYSCSMEMYGANAPYNAFAGRDSSRHLGKVKVGREESNADWTTLSDTHLAALNDWDELLRSKYVAVGWIIPSEDFIKRAEAFEP</sequence>
<evidence type="ECO:0000256" key="2">
    <source>
        <dbReference type="SAM" id="Phobius"/>
    </source>
</evidence>
<keyword evidence="5" id="KW-1185">Reference proteome</keyword>
<dbReference type="EMBL" id="AUPL01002562">
    <property type="protein sequence ID" value="ESL09714.1"/>
    <property type="molecule type" value="Genomic_DNA"/>
</dbReference>
<name>A0A061J4C0_TRYRA</name>
<dbReference type="InterPro" id="IPR050577">
    <property type="entry name" value="MAPR/NEUFC/NENF-like"/>
</dbReference>
<feature type="transmembrane region" description="Helical" evidence="2">
    <location>
        <begin position="12"/>
        <end position="32"/>
    </location>
</feature>